<evidence type="ECO:0000256" key="7">
    <source>
        <dbReference type="PROSITE-ProRule" id="PRU10086"/>
    </source>
</evidence>
<dbReference type="SUPFAM" id="SSF52096">
    <property type="entry name" value="ClpP/crotonase"/>
    <property type="match status" value="1"/>
</dbReference>
<dbReference type="PRINTS" id="PR00127">
    <property type="entry name" value="CLPPROTEASEP"/>
</dbReference>
<sequence length="264" mass="28996">MFILPFAGKQGRWGVRSARRCSSSALARSPRMAVLLGGRLSPDNPDEPDEPGRRDPSPRRSPSIPVPQVATDQGTLDIYSRLAKDRKLLLGTQVNDEVCNQLVAQMLFLAQEKPDEDITLYINSPGGSVSAGLALYDTMNYVPCDVATVCFGTAASMGAFLLCAGTKGKRRALPHARIMIHQPLGGAQGQAMDIEIQAREILYVRDLINHVMAQQTGKSVKEIERDTDRDFFMNASEAVEYGLIDEVVKTKNMLPYPDKPSLVY</sequence>
<dbReference type="Gene3D" id="3.90.226.10">
    <property type="entry name" value="2-enoyl-CoA Hydratase, Chain A, domain 1"/>
    <property type="match status" value="1"/>
</dbReference>
<dbReference type="GO" id="GO:0004252">
    <property type="term" value="F:serine-type endopeptidase activity"/>
    <property type="evidence" value="ECO:0007669"/>
    <property type="project" value="UniProtKB-EC"/>
</dbReference>
<comment type="caution">
    <text evidence="11">The sequence shown here is derived from an EMBL/GenBank/DDBJ whole genome shotgun (WGS) entry which is preliminary data.</text>
</comment>
<keyword evidence="4 8" id="KW-0378">Hydrolase</keyword>
<dbReference type="Proteomes" id="UP001301350">
    <property type="component" value="Unassembled WGS sequence"/>
</dbReference>
<evidence type="ECO:0000256" key="4">
    <source>
        <dbReference type="ARBA" id="ARBA00022801"/>
    </source>
</evidence>
<evidence type="ECO:0000256" key="9">
    <source>
        <dbReference type="RuleBase" id="RU003567"/>
    </source>
</evidence>
<dbReference type="NCBIfam" id="NF001368">
    <property type="entry name" value="PRK00277.1"/>
    <property type="match status" value="1"/>
</dbReference>
<protein>
    <recommendedName>
        <fullName evidence="9">ATP-dependent Clp protease proteolytic subunit</fullName>
        <ecNumber evidence="8">3.4.21.92</ecNumber>
    </recommendedName>
</protein>
<dbReference type="PANTHER" id="PTHR10381:SF15">
    <property type="entry name" value="CHLOROPLASTIC ATP-DEPENDENT CLP PROTEASE PROTEOLYTIC SUBUNIT 1"/>
    <property type="match status" value="1"/>
</dbReference>
<evidence type="ECO:0000313" key="12">
    <source>
        <dbReference type="Proteomes" id="UP001301350"/>
    </source>
</evidence>
<dbReference type="HAMAP" id="MF_00444">
    <property type="entry name" value="ClpP"/>
    <property type="match status" value="1"/>
</dbReference>
<dbReference type="GO" id="GO:0051117">
    <property type="term" value="F:ATPase binding"/>
    <property type="evidence" value="ECO:0007669"/>
    <property type="project" value="TreeGrafter"/>
</dbReference>
<dbReference type="Pfam" id="PF00574">
    <property type="entry name" value="CLP_protease"/>
    <property type="match status" value="1"/>
</dbReference>
<dbReference type="CDD" id="cd07017">
    <property type="entry name" value="S14_ClpP_2"/>
    <property type="match status" value="1"/>
</dbReference>
<evidence type="ECO:0000256" key="2">
    <source>
        <dbReference type="ARBA" id="ARBA00022640"/>
    </source>
</evidence>
<evidence type="ECO:0000256" key="5">
    <source>
        <dbReference type="ARBA" id="ARBA00022825"/>
    </source>
</evidence>
<feature type="active site" evidence="7">
    <location>
        <position position="181"/>
    </location>
</feature>
<dbReference type="PROSITE" id="PS00381">
    <property type="entry name" value="CLP_PROTEASE_SER"/>
    <property type="match status" value="1"/>
</dbReference>
<evidence type="ECO:0000256" key="6">
    <source>
        <dbReference type="PROSITE-ProRule" id="PRU10085"/>
    </source>
</evidence>
<evidence type="ECO:0000256" key="1">
    <source>
        <dbReference type="ARBA" id="ARBA00007039"/>
    </source>
</evidence>
<dbReference type="EMBL" id="JANCYW010000016">
    <property type="protein sequence ID" value="KAK4538231.1"/>
    <property type="molecule type" value="Genomic_DNA"/>
</dbReference>
<dbReference type="GO" id="GO:0004176">
    <property type="term" value="F:ATP-dependent peptidase activity"/>
    <property type="evidence" value="ECO:0007669"/>
    <property type="project" value="InterPro"/>
</dbReference>
<dbReference type="InterPro" id="IPR023562">
    <property type="entry name" value="ClpP/TepA"/>
</dbReference>
<dbReference type="AlphaFoldDB" id="A0AAV9J1F0"/>
<dbReference type="EC" id="3.4.21.92" evidence="8"/>
<evidence type="ECO:0000256" key="3">
    <source>
        <dbReference type="ARBA" id="ARBA00022670"/>
    </source>
</evidence>
<comment type="similarity">
    <text evidence="1 9">Belongs to the peptidase S14 family.</text>
</comment>
<feature type="active site" evidence="6">
    <location>
        <position position="156"/>
    </location>
</feature>
<keyword evidence="3 8" id="KW-0645">Protease</keyword>
<evidence type="ECO:0000313" key="11">
    <source>
        <dbReference type="EMBL" id="KAK4538231.1"/>
    </source>
</evidence>
<dbReference type="InterPro" id="IPR018215">
    <property type="entry name" value="ClpP_Ser_AS"/>
</dbReference>
<dbReference type="InterPro" id="IPR029045">
    <property type="entry name" value="ClpP/crotonase-like_dom_sf"/>
</dbReference>
<dbReference type="PANTHER" id="PTHR10381">
    <property type="entry name" value="ATP-DEPENDENT CLP PROTEASE PROTEOLYTIC SUBUNIT"/>
    <property type="match status" value="1"/>
</dbReference>
<dbReference type="InterPro" id="IPR033135">
    <property type="entry name" value="ClpP_His_AS"/>
</dbReference>
<evidence type="ECO:0000256" key="10">
    <source>
        <dbReference type="SAM" id="MobiDB-lite"/>
    </source>
</evidence>
<keyword evidence="2" id="KW-0934">Plastid</keyword>
<dbReference type="NCBIfam" id="NF009205">
    <property type="entry name" value="PRK12553.1"/>
    <property type="match status" value="1"/>
</dbReference>
<dbReference type="PROSITE" id="PS00382">
    <property type="entry name" value="CLP_PROTEASE_HIS"/>
    <property type="match status" value="1"/>
</dbReference>
<keyword evidence="12" id="KW-1185">Reference proteome</keyword>
<evidence type="ECO:0000256" key="8">
    <source>
        <dbReference type="RuleBase" id="RU000549"/>
    </source>
</evidence>
<name>A0AAV9J1F0_CYACA</name>
<accession>A0AAV9J1F0</accession>
<dbReference type="GO" id="GO:0009368">
    <property type="term" value="C:endopeptidase Clp complex"/>
    <property type="evidence" value="ECO:0007669"/>
    <property type="project" value="TreeGrafter"/>
</dbReference>
<gene>
    <name evidence="11" type="ORF">CDCA_CDCA16G4256</name>
</gene>
<dbReference type="GO" id="GO:0006515">
    <property type="term" value="P:protein quality control for misfolded or incompletely synthesized proteins"/>
    <property type="evidence" value="ECO:0007669"/>
    <property type="project" value="TreeGrafter"/>
</dbReference>
<dbReference type="FunFam" id="3.90.226.10:FF:000001">
    <property type="entry name" value="ATP-dependent Clp protease proteolytic subunit"/>
    <property type="match status" value="1"/>
</dbReference>
<proteinExistence type="inferred from homology"/>
<dbReference type="InterPro" id="IPR001907">
    <property type="entry name" value="ClpP"/>
</dbReference>
<reference evidence="11 12" key="1">
    <citation type="submission" date="2022-07" db="EMBL/GenBank/DDBJ databases">
        <title>Genome-wide signatures of adaptation to extreme environments.</title>
        <authorList>
            <person name="Cho C.H."/>
            <person name="Yoon H.S."/>
        </authorList>
    </citation>
    <scope>NUCLEOTIDE SEQUENCE [LARGE SCALE GENOMIC DNA]</scope>
    <source>
        <strain evidence="11 12">DBV 063 E5</strain>
    </source>
</reference>
<keyword evidence="5 8" id="KW-0720">Serine protease</keyword>
<organism evidence="11 12">
    <name type="scientific">Cyanidium caldarium</name>
    <name type="common">Red alga</name>
    <dbReference type="NCBI Taxonomy" id="2771"/>
    <lineage>
        <taxon>Eukaryota</taxon>
        <taxon>Rhodophyta</taxon>
        <taxon>Bangiophyceae</taxon>
        <taxon>Cyanidiales</taxon>
        <taxon>Cyanidiaceae</taxon>
        <taxon>Cyanidium</taxon>
    </lineage>
</organism>
<feature type="region of interest" description="Disordered" evidence="10">
    <location>
        <begin position="36"/>
        <end position="68"/>
    </location>
</feature>